<dbReference type="STRING" id="1802471.A2115_00105"/>
<keyword evidence="1" id="KW-1133">Transmembrane helix</keyword>
<dbReference type="EMBL" id="MGFJ01000011">
    <property type="protein sequence ID" value="OGM02879.1"/>
    <property type="molecule type" value="Genomic_DNA"/>
</dbReference>
<dbReference type="PANTHER" id="PTHR37953:SF1">
    <property type="entry name" value="UPF0127 PROTEIN MJ1496"/>
    <property type="match status" value="1"/>
</dbReference>
<dbReference type="AlphaFoldDB" id="A0A1F7WKD7"/>
<gene>
    <name evidence="2" type="ORF">A2115_00105</name>
</gene>
<dbReference type="InterPro" id="IPR038695">
    <property type="entry name" value="Saro_0823-like_sf"/>
</dbReference>
<dbReference type="Pfam" id="PF02643">
    <property type="entry name" value="DUF192"/>
    <property type="match status" value="1"/>
</dbReference>
<protein>
    <recommendedName>
        <fullName evidence="4">DUF192 domain-containing protein</fullName>
    </recommendedName>
</protein>
<sequence length="164" mass="18231">MTRKFVYLIFIFLGIVAVIFLLRLPKNNPITQTTAQTQTYQMSVGKTNVQVEIADTTEKRAEGLSNRTSLKDDHGMLFVFNVPGTYPVFWMKDTLIPLDLIWIADSKIVQIDSDVAVAPPGTNDSDLPLYRPSVGIDYVLEVNAGFSQSHGLNVGDSVVLPNHY</sequence>
<dbReference type="Proteomes" id="UP000176198">
    <property type="component" value="Unassembled WGS sequence"/>
</dbReference>
<evidence type="ECO:0008006" key="4">
    <source>
        <dbReference type="Google" id="ProtNLM"/>
    </source>
</evidence>
<proteinExistence type="predicted"/>
<evidence type="ECO:0000313" key="2">
    <source>
        <dbReference type="EMBL" id="OGM02879.1"/>
    </source>
</evidence>
<keyword evidence="1" id="KW-0812">Transmembrane</keyword>
<accession>A0A1F7WKD7</accession>
<evidence type="ECO:0000313" key="3">
    <source>
        <dbReference type="Proteomes" id="UP000176198"/>
    </source>
</evidence>
<comment type="caution">
    <text evidence="2">The sequence shown here is derived from an EMBL/GenBank/DDBJ whole genome shotgun (WGS) entry which is preliminary data.</text>
</comment>
<feature type="transmembrane region" description="Helical" evidence="1">
    <location>
        <begin position="6"/>
        <end position="24"/>
    </location>
</feature>
<reference evidence="2 3" key="1">
    <citation type="journal article" date="2016" name="Nat. Commun.">
        <title>Thousands of microbial genomes shed light on interconnected biogeochemical processes in an aquifer system.</title>
        <authorList>
            <person name="Anantharaman K."/>
            <person name="Brown C.T."/>
            <person name="Hug L.A."/>
            <person name="Sharon I."/>
            <person name="Castelle C.J."/>
            <person name="Probst A.J."/>
            <person name="Thomas B.C."/>
            <person name="Singh A."/>
            <person name="Wilkins M.J."/>
            <person name="Karaoz U."/>
            <person name="Brodie E.L."/>
            <person name="Williams K.H."/>
            <person name="Hubbard S.S."/>
            <person name="Banfield J.F."/>
        </authorList>
    </citation>
    <scope>NUCLEOTIDE SEQUENCE [LARGE SCALE GENOMIC DNA]</scope>
</reference>
<evidence type="ECO:0000256" key="1">
    <source>
        <dbReference type="SAM" id="Phobius"/>
    </source>
</evidence>
<dbReference type="Gene3D" id="2.60.120.1140">
    <property type="entry name" value="Protein of unknown function DUF192"/>
    <property type="match status" value="1"/>
</dbReference>
<dbReference type="PANTHER" id="PTHR37953">
    <property type="entry name" value="UPF0127 PROTEIN MJ1496"/>
    <property type="match status" value="1"/>
</dbReference>
<organism evidence="2 3">
    <name type="scientific">Candidatus Woesebacteria bacterium GWA1_41_8</name>
    <dbReference type="NCBI Taxonomy" id="1802471"/>
    <lineage>
        <taxon>Bacteria</taxon>
        <taxon>Candidatus Woeseibacteriota</taxon>
    </lineage>
</organism>
<name>A0A1F7WKD7_9BACT</name>
<keyword evidence="1" id="KW-0472">Membrane</keyword>
<dbReference type="InterPro" id="IPR003795">
    <property type="entry name" value="DUF192"/>
</dbReference>